<dbReference type="AlphaFoldDB" id="A0AA42DJ85"/>
<dbReference type="RefSeq" id="WP_271010705.1">
    <property type="nucleotide sequence ID" value="NZ_JAQIFT010000003.1"/>
</dbReference>
<keyword evidence="1" id="KW-0812">Transmembrane</keyword>
<dbReference type="Proteomes" id="UP001169242">
    <property type="component" value="Unassembled WGS sequence"/>
</dbReference>
<sequence>MKNFYKVIFFVILLMCLGYLYIVFSLMIPYFEEFINGSYLIETIDLPTYSNVFDSIFDILGILVTAYFSYSVYKLSSNQEKDSYNREIASSANIAYYQLKFGILYCLNQVLEDNKSILKDGEYDSINGKVKAKEYILNAFKGTYRFTKLEDTRMILLNLSGYYRFKTRRIKIAKLKEYGRNIYLNKDTLVIKIHKLIHIYKQSTCNKRISKGLVTRLHALGNDILTLSEENKLKKLSYVFNEQLIDINYDEIKLIEKRSEKWAYIIHDIYNDEWKHLDPYYQEIMKELFRLSSPK</sequence>
<protein>
    <recommendedName>
        <fullName evidence="4">DUF4760 domain-containing protein</fullName>
    </recommendedName>
</protein>
<feature type="transmembrane region" description="Helical" evidence="1">
    <location>
        <begin position="7"/>
        <end position="31"/>
    </location>
</feature>
<evidence type="ECO:0000256" key="1">
    <source>
        <dbReference type="SAM" id="Phobius"/>
    </source>
</evidence>
<reference evidence="2" key="1">
    <citation type="journal article" date="2023" name="Int. J. Syst. Evol. Microbiol.">
        <title>&lt;i&gt;Holtiella tumoricola&lt;/i&gt; gen. nov. sp. nov., isolated from a human clinical sample.</title>
        <authorList>
            <person name="Allen-Vercoe E."/>
            <person name="Daigneault M.C."/>
            <person name="Vancuren S.J."/>
            <person name="Cochrane K."/>
            <person name="O'Neal L.L."/>
            <person name="Sankaranarayanan K."/>
            <person name="Lawson P.A."/>
        </authorList>
    </citation>
    <scope>NUCLEOTIDE SEQUENCE</scope>
    <source>
        <strain evidence="2">CC70A</strain>
    </source>
</reference>
<name>A0AA42DJ85_9FIRM</name>
<feature type="transmembrane region" description="Helical" evidence="1">
    <location>
        <begin position="51"/>
        <end position="73"/>
    </location>
</feature>
<keyword evidence="1" id="KW-1133">Transmembrane helix</keyword>
<proteinExistence type="predicted"/>
<comment type="caution">
    <text evidence="2">The sequence shown here is derived from an EMBL/GenBank/DDBJ whole genome shotgun (WGS) entry which is preliminary data.</text>
</comment>
<keyword evidence="3" id="KW-1185">Reference proteome</keyword>
<gene>
    <name evidence="2" type="ORF">PBV87_00230</name>
</gene>
<keyword evidence="1" id="KW-0472">Membrane</keyword>
<organism evidence="2 3">
    <name type="scientific">Holtiella tumoricola</name>
    <dbReference type="NCBI Taxonomy" id="3018743"/>
    <lineage>
        <taxon>Bacteria</taxon>
        <taxon>Bacillati</taxon>
        <taxon>Bacillota</taxon>
        <taxon>Clostridia</taxon>
        <taxon>Lachnospirales</taxon>
        <taxon>Cellulosilyticaceae</taxon>
        <taxon>Holtiella</taxon>
    </lineage>
</organism>
<evidence type="ECO:0000313" key="3">
    <source>
        <dbReference type="Proteomes" id="UP001169242"/>
    </source>
</evidence>
<evidence type="ECO:0008006" key="4">
    <source>
        <dbReference type="Google" id="ProtNLM"/>
    </source>
</evidence>
<accession>A0AA42DJ85</accession>
<evidence type="ECO:0000313" key="2">
    <source>
        <dbReference type="EMBL" id="MDA3729939.1"/>
    </source>
</evidence>
<dbReference type="EMBL" id="JAQIFT010000003">
    <property type="protein sequence ID" value="MDA3729939.1"/>
    <property type="molecule type" value="Genomic_DNA"/>
</dbReference>